<dbReference type="Proteomes" id="UP000190328">
    <property type="component" value="Unassembled WGS sequence"/>
</dbReference>
<protein>
    <submittedName>
        <fullName evidence="2">PTS system, galactitol-specific IIA component</fullName>
    </submittedName>
</protein>
<dbReference type="EMBL" id="FUXI01000007">
    <property type="protein sequence ID" value="SJZ59808.1"/>
    <property type="molecule type" value="Genomic_DNA"/>
</dbReference>
<dbReference type="CDD" id="cd00211">
    <property type="entry name" value="PTS_IIA_fru"/>
    <property type="match status" value="1"/>
</dbReference>
<dbReference type="PANTHER" id="PTHR47738:SF3">
    <property type="entry name" value="PHOSPHOTRANSFERASE SYSTEM MANNITOL_FRUCTOSE-SPECIFIC IIA DOMAIN CONTAINING PROTEIN"/>
    <property type="match status" value="1"/>
</dbReference>
<sequence length="163" mass="18710">MSANEKKLSDYIQPSLVFLGEEFEQSDNVFDYVHNQARKDGFVEEIFLEKIKAREVEFPTGIQLEKIGVAIPHTDAECIREEFISVLTVPEGVSFARMDLPTSNVEAKIIFVLGLKEPHAQLSMLQSLISILRQTEEIEKLQTQKEVQAFIEQIKEIERNEEN</sequence>
<dbReference type="OrthoDB" id="370976at2"/>
<dbReference type="Gene3D" id="3.40.930.10">
    <property type="entry name" value="Mannitol-specific EII, Chain A"/>
    <property type="match status" value="1"/>
</dbReference>
<accession>A0A1T4LZ68</accession>
<dbReference type="Pfam" id="PF00359">
    <property type="entry name" value="PTS_EIIA_2"/>
    <property type="match status" value="1"/>
</dbReference>
<dbReference type="PANTHER" id="PTHR47738">
    <property type="entry name" value="PTS SYSTEM FRUCTOSE-LIKE EIIA COMPONENT-RELATED"/>
    <property type="match status" value="1"/>
</dbReference>
<proteinExistence type="predicted"/>
<keyword evidence="3" id="KW-1185">Reference proteome</keyword>
<organism evidence="2 3">
    <name type="scientific">Pilibacter termitis</name>
    <dbReference type="NCBI Taxonomy" id="263852"/>
    <lineage>
        <taxon>Bacteria</taxon>
        <taxon>Bacillati</taxon>
        <taxon>Bacillota</taxon>
        <taxon>Bacilli</taxon>
        <taxon>Lactobacillales</taxon>
        <taxon>Enterococcaceae</taxon>
        <taxon>Pilibacter</taxon>
    </lineage>
</organism>
<evidence type="ECO:0000313" key="3">
    <source>
        <dbReference type="Proteomes" id="UP000190328"/>
    </source>
</evidence>
<dbReference type="PROSITE" id="PS51094">
    <property type="entry name" value="PTS_EIIA_TYPE_2"/>
    <property type="match status" value="1"/>
</dbReference>
<evidence type="ECO:0000259" key="1">
    <source>
        <dbReference type="PROSITE" id="PS51094"/>
    </source>
</evidence>
<dbReference type="RefSeq" id="WP_078806799.1">
    <property type="nucleotide sequence ID" value="NZ_FUXI01000007.1"/>
</dbReference>
<dbReference type="InterPro" id="IPR016152">
    <property type="entry name" value="PTrfase/Anion_transptr"/>
</dbReference>
<dbReference type="AlphaFoldDB" id="A0A1T4LZ68"/>
<evidence type="ECO:0000313" key="2">
    <source>
        <dbReference type="EMBL" id="SJZ59808.1"/>
    </source>
</evidence>
<dbReference type="SUPFAM" id="SSF55804">
    <property type="entry name" value="Phoshotransferase/anion transport protein"/>
    <property type="match status" value="1"/>
</dbReference>
<dbReference type="InterPro" id="IPR051541">
    <property type="entry name" value="PTS_SugarTrans_NitroReg"/>
</dbReference>
<gene>
    <name evidence="2" type="ORF">SAMN02745116_00870</name>
</gene>
<dbReference type="STRING" id="263852.SAMN02745116_00870"/>
<reference evidence="2 3" key="1">
    <citation type="submission" date="2017-02" db="EMBL/GenBank/DDBJ databases">
        <authorList>
            <person name="Peterson S.W."/>
        </authorList>
    </citation>
    <scope>NUCLEOTIDE SEQUENCE [LARGE SCALE GENOMIC DNA]</scope>
    <source>
        <strain evidence="2 3">ATCC BAA-1030</strain>
    </source>
</reference>
<name>A0A1T4LZ68_9ENTE</name>
<feature type="domain" description="PTS EIIA type-2" evidence="1">
    <location>
        <begin position="10"/>
        <end position="157"/>
    </location>
</feature>
<dbReference type="InterPro" id="IPR002178">
    <property type="entry name" value="PTS_EIIA_type-2_dom"/>
</dbReference>